<evidence type="ECO:0000256" key="3">
    <source>
        <dbReference type="ARBA" id="ARBA00022695"/>
    </source>
</evidence>
<dbReference type="InterPro" id="IPR000477">
    <property type="entry name" value="RT_dom"/>
</dbReference>
<keyword evidence="6 12" id="KW-0695">RNA-directed DNA polymerase</keyword>
<gene>
    <name evidence="11" type="ORF">AM402_05895</name>
    <name evidence="12" type="ORF">NCTC10975_02933</name>
</gene>
<evidence type="ECO:0000259" key="10">
    <source>
        <dbReference type="PROSITE" id="PS50878"/>
    </source>
</evidence>
<dbReference type="Gene3D" id="3.30.70.270">
    <property type="match status" value="1"/>
</dbReference>
<dbReference type="Proteomes" id="UP000195540">
    <property type="component" value="Chromosome"/>
</dbReference>
<dbReference type="EMBL" id="CP021694">
    <property type="protein sequence ID" value="ARX33701.1"/>
    <property type="molecule type" value="Genomic_DNA"/>
</dbReference>
<dbReference type="PANTHER" id="PTHR34047">
    <property type="entry name" value="NUCLEAR INTRON MATURASE 1, MITOCHONDRIAL-RELATED"/>
    <property type="match status" value="1"/>
</dbReference>
<keyword evidence="2" id="KW-0808">Transferase</keyword>
<evidence type="ECO:0000256" key="2">
    <source>
        <dbReference type="ARBA" id="ARBA00022679"/>
    </source>
</evidence>
<dbReference type="GO" id="GO:0003964">
    <property type="term" value="F:RNA-directed DNA polymerase activity"/>
    <property type="evidence" value="ECO:0007669"/>
    <property type="project" value="UniProtKB-KW"/>
</dbReference>
<reference evidence="12 14" key="2">
    <citation type="submission" date="2018-06" db="EMBL/GenBank/DDBJ databases">
        <authorList>
            <consortium name="Pathogen Informatics"/>
            <person name="Doyle S."/>
        </authorList>
    </citation>
    <scope>NUCLEOTIDE SEQUENCE [LARGE SCALE GENOMIC DNA]</scope>
    <source>
        <strain evidence="12 14">NCTC10975</strain>
    </source>
</reference>
<dbReference type="GO" id="GO:0051607">
    <property type="term" value="P:defense response to virus"/>
    <property type="evidence" value="ECO:0007669"/>
    <property type="project" value="UniProtKB-KW"/>
</dbReference>
<keyword evidence="3" id="KW-0548">Nucleotidyltransferase</keyword>
<evidence type="ECO:0000313" key="13">
    <source>
        <dbReference type="Proteomes" id="UP000195540"/>
    </source>
</evidence>
<dbReference type="EMBL" id="UAUE01000023">
    <property type="protein sequence ID" value="SPY97824.1"/>
    <property type="molecule type" value="Genomic_DNA"/>
</dbReference>
<evidence type="ECO:0000256" key="8">
    <source>
        <dbReference type="ARBA" id="ARBA00034120"/>
    </source>
</evidence>
<comment type="catalytic activity">
    <reaction evidence="9">
        <text>DNA(n) + a 2'-deoxyribonucleoside 5'-triphosphate = DNA(n+1) + diphosphate</text>
        <dbReference type="Rhea" id="RHEA:22508"/>
        <dbReference type="Rhea" id="RHEA-COMP:17339"/>
        <dbReference type="Rhea" id="RHEA-COMP:17340"/>
        <dbReference type="ChEBI" id="CHEBI:33019"/>
        <dbReference type="ChEBI" id="CHEBI:61560"/>
        <dbReference type="ChEBI" id="CHEBI:173112"/>
        <dbReference type="EC" id="2.7.7.49"/>
    </reaction>
</comment>
<dbReference type="RefSeq" id="WP_004249467.1">
    <property type="nucleotide sequence ID" value="NZ_BGKV01000002.1"/>
</dbReference>
<evidence type="ECO:0000256" key="7">
    <source>
        <dbReference type="ARBA" id="ARBA00023118"/>
    </source>
</evidence>
<reference evidence="11 13" key="1">
    <citation type="submission" date="2017-05" db="EMBL/GenBank/DDBJ databases">
        <title>Whole genome sequencing of Proteus mirabilis AR_0155.</title>
        <authorList>
            <person name="Conlan S."/>
            <person name="Thomas P.J."/>
            <person name="Mullikin J."/>
            <person name="Frank K.M."/>
            <person name="Segre J.A."/>
        </authorList>
    </citation>
    <scope>NUCLEOTIDE SEQUENCE [LARGE SCALE GENOMIC DNA]</scope>
    <source>
        <strain evidence="11 13">AR_0155</strain>
    </source>
</reference>
<evidence type="ECO:0000313" key="12">
    <source>
        <dbReference type="EMBL" id="SPY97824.1"/>
    </source>
</evidence>
<comment type="similarity">
    <text evidence="8">Belongs to the bacterial reverse transcriptase family.</text>
</comment>
<dbReference type="PRINTS" id="PR00866">
    <property type="entry name" value="RNADNAPOLMS"/>
</dbReference>
<evidence type="ECO:0000256" key="5">
    <source>
        <dbReference type="ARBA" id="ARBA00022842"/>
    </source>
</evidence>
<dbReference type="Pfam" id="PF00078">
    <property type="entry name" value="RVT_1"/>
    <property type="match status" value="1"/>
</dbReference>
<dbReference type="InterPro" id="IPR043502">
    <property type="entry name" value="DNA/RNA_pol_sf"/>
</dbReference>
<keyword evidence="7" id="KW-0051">Antiviral defense</keyword>
<evidence type="ECO:0000256" key="6">
    <source>
        <dbReference type="ARBA" id="ARBA00022918"/>
    </source>
</evidence>
<dbReference type="PROSITE" id="PS50878">
    <property type="entry name" value="RT_POL"/>
    <property type="match status" value="1"/>
</dbReference>
<feature type="domain" description="Reverse transcriptase" evidence="10">
    <location>
        <begin position="1"/>
        <end position="235"/>
    </location>
</feature>
<dbReference type="SUPFAM" id="SSF56672">
    <property type="entry name" value="DNA/RNA polymerases"/>
    <property type="match status" value="1"/>
</dbReference>
<dbReference type="EC" id="2.7.7.49" evidence="1"/>
<dbReference type="InterPro" id="IPR051083">
    <property type="entry name" value="GrpII_Intron_Splice-Mob/Def"/>
</dbReference>
<dbReference type="Proteomes" id="UP000251485">
    <property type="component" value="Unassembled WGS sequence"/>
</dbReference>
<sequence>MKLEEVFNFYFNGKESFEQFYTLSLNDHIKEFNFNNKKCYSISDELKTIQLFLSKFIFENIEFRKDLVYSYRKGVNVVDCISPHRFNNYIYKTDIENFFPSIGYDLIKNKIIEKVKDISFLDTNDVMVHLSRILELVTIDKKLPIGFSSSPAISNFVMYDIDCKIDCFAKNNDLIYTRYADDIILSGKNNLDKNSINQEINNILNYNQDNIFHLNDKKTKIITKKFERNILGISISPVGTLSISRQLKKEIEVKIFFLINNKDKFVKFSEMDEMSAIFSLAGKLSYALGVDPVYINKLRRKYGNSIINKLIKNKGDL</sequence>
<accession>A0A1Z1ST64</accession>
<dbReference type="GO" id="GO:0046872">
    <property type="term" value="F:metal ion binding"/>
    <property type="evidence" value="ECO:0007669"/>
    <property type="project" value="UniProtKB-KW"/>
</dbReference>
<dbReference type="AlphaFoldDB" id="A0A1Z1ST64"/>
<keyword evidence="5" id="KW-0460">Magnesium</keyword>
<protein>
    <recommendedName>
        <fullName evidence="1">RNA-directed DNA polymerase</fullName>
        <ecNumber evidence="1">2.7.7.49</ecNumber>
    </recommendedName>
</protein>
<dbReference type="PANTHER" id="PTHR34047:SF7">
    <property type="entry name" value="RNA-DIRECTED DNA POLYMERASE"/>
    <property type="match status" value="1"/>
</dbReference>
<evidence type="ECO:0000313" key="11">
    <source>
        <dbReference type="EMBL" id="ARX33701.1"/>
    </source>
</evidence>
<dbReference type="STRING" id="584.AOUC001_03000"/>
<dbReference type="CDD" id="cd03487">
    <property type="entry name" value="RT_Bac_retron_II"/>
    <property type="match status" value="1"/>
</dbReference>
<organism evidence="12 14">
    <name type="scientific">Proteus mirabilis</name>
    <dbReference type="NCBI Taxonomy" id="584"/>
    <lineage>
        <taxon>Bacteria</taxon>
        <taxon>Pseudomonadati</taxon>
        <taxon>Pseudomonadota</taxon>
        <taxon>Gammaproteobacteria</taxon>
        <taxon>Enterobacterales</taxon>
        <taxon>Morganellaceae</taxon>
        <taxon>Proteus</taxon>
    </lineage>
</organism>
<dbReference type="GO" id="GO:0003723">
    <property type="term" value="F:RNA binding"/>
    <property type="evidence" value="ECO:0007669"/>
    <property type="project" value="InterPro"/>
</dbReference>
<evidence type="ECO:0000313" key="14">
    <source>
        <dbReference type="Proteomes" id="UP000251485"/>
    </source>
</evidence>
<evidence type="ECO:0000256" key="4">
    <source>
        <dbReference type="ARBA" id="ARBA00022723"/>
    </source>
</evidence>
<keyword evidence="4" id="KW-0479">Metal-binding</keyword>
<evidence type="ECO:0000256" key="1">
    <source>
        <dbReference type="ARBA" id="ARBA00012493"/>
    </source>
</evidence>
<evidence type="ECO:0000256" key="9">
    <source>
        <dbReference type="ARBA" id="ARBA00048173"/>
    </source>
</evidence>
<proteinExistence type="inferred from homology"/>
<dbReference type="InterPro" id="IPR043128">
    <property type="entry name" value="Rev_trsase/Diguanyl_cyclase"/>
</dbReference>
<dbReference type="InterPro" id="IPR000123">
    <property type="entry name" value="Reverse_transcriptase_msDNA"/>
</dbReference>
<name>A0A1Z1ST64_PROMI</name>